<comment type="subcellular location">
    <subcellularLocation>
        <location evidence="1">Cell membrane</location>
        <topology evidence="1">Multi-pass membrane protein</topology>
    </subcellularLocation>
</comment>
<feature type="domain" description="NarG-like" evidence="9">
    <location>
        <begin position="121"/>
        <end position="287"/>
    </location>
</feature>
<dbReference type="InterPro" id="IPR047660">
    <property type="entry name" value="DsrM"/>
</dbReference>
<dbReference type="Proteomes" id="UP000009047">
    <property type="component" value="Chromosome"/>
</dbReference>
<dbReference type="EMBL" id="CP002085">
    <property type="protein sequence ID" value="ADK83936.1"/>
    <property type="molecule type" value="Genomic_DNA"/>
</dbReference>
<feature type="transmembrane region" description="Helical" evidence="8">
    <location>
        <begin position="217"/>
        <end position="234"/>
    </location>
</feature>
<feature type="transmembrane region" description="Helical" evidence="8">
    <location>
        <begin position="259"/>
        <end position="279"/>
    </location>
</feature>
<keyword evidence="6 8" id="KW-0472">Membrane</keyword>
<reference evidence="10 11" key="1">
    <citation type="journal article" date="2010" name="Stand. Genomic Sci.">
        <title>Complete genome sequence of Desulfarculus baarsii type strain (2st14).</title>
        <authorList>
            <person name="Sun H."/>
            <person name="Spring S."/>
            <person name="Lapidus A."/>
            <person name="Davenport K."/>
            <person name="Del Rio T.G."/>
            <person name="Tice H."/>
            <person name="Nolan M."/>
            <person name="Copeland A."/>
            <person name="Cheng J.F."/>
            <person name="Lucas S."/>
            <person name="Tapia R."/>
            <person name="Goodwin L."/>
            <person name="Pitluck S."/>
            <person name="Ivanova N."/>
            <person name="Pagani I."/>
            <person name="Mavromatis K."/>
            <person name="Ovchinnikova G."/>
            <person name="Pati A."/>
            <person name="Chen A."/>
            <person name="Palaniappan K."/>
            <person name="Hauser L."/>
            <person name="Chang Y.J."/>
            <person name="Jeffries C.D."/>
            <person name="Detter J.C."/>
            <person name="Han C."/>
            <person name="Rohde M."/>
            <person name="Brambilla E."/>
            <person name="Goker M."/>
            <person name="Woyke T."/>
            <person name="Bristow J."/>
            <person name="Eisen J.A."/>
            <person name="Markowitz V."/>
            <person name="Hugenholtz P."/>
            <person name="Kyrpides N.C."/>
            <person name="Klenk H.P."/>
            <person name="Land M."/>
        </authorList>
    </citation>
    <scope>NUCLEOTIDE SEQUENCE [LARGE SCALE GENOMIC DNA]</scope>
    <source>
        <strain evidence="11">ATCC 33931 / DSM 2075 / LMG 7858 / VKM B-1802 / 2st14</strain>
    </source>
</reference>
<dbReference type="Pfam" id="PF02665">
    <property type="entry name" value="Nitrate_red_gam"/>
    <property type="match status" value="1"/>
</dbReference>
<feature type="transmembrane region" description="Helical" evidence="8">
    <location>
        <begin position="124"/>
        <end position="144"/>
    </location>
</feature>
<dbReference type="eggNOG" id="COG2181">
    <property type="taxonomic scope" value="Bacteria"/>
</dbReference>
<dbReference type="OrthoDB" id="9769404at2"/>
<evidence type="ECO:0000256" key="1">
    <source>
        <dbReference type="ARBA" id="ARBA00004651"/>
    </source>
</evidence>
<protein>
    <submittedName>
        <fullName evidence="10">Nitrate reductase gamma subunit</fullName>
    </submittedName>
</protein>
<dbReference type="InterPro" id="IPR036197">
    <property type="entry name" value="NarG-like_sf"/>
</dbReference>
<gene>
    <name evidence="10" type="ordered locus">Deba_0564</name>
</gene>
<keyword evidence="11" id="KW-1185">Reference proteome</keyword>
<name>E1QEF0_DESB2</name>
<evidence type="ECO:0000256" key="6">
    <source>
        <dbReference type="ARBA" id="ARBA00023136"/>
    </source>
</evidence>
<dbReference type="Gene3D" id="1.20.950.20">
    <property type="entry name" value="Transmembrane di-heme cytochromes, Chain C"/>
    <property type="match status" value="1"/>
</dbReference>
<dbReference type="GO" id="GO:0005886">
    <property type="term" value="C:plasma membrane"/>
    <property type="evidence" value="ECO:0007669"/>
    <property type="project" value="UniProtKB-SubCell"/>
</dbReference>
<dbReference type="NCBIfam" id="NF038037">
    <property type="entry name" value="cytob_DsrM"/>
    <property type="match status" value="1"/>
</dbReference>
<organism evidence="10 11">
    <name type="scientific">Desulfarculus baarsii (strain ATCC 33931 / DSM 2075 / LMG 7858 / VKM B-1802 / 2st14)</name>
    <dbReference type="NCBI Taxonomy" id="644282"/>
    <lineage>
        <taxon>Bacteria</taxon>
        <taxon>Pseudomonadati</taxon>
        <taxon>Thermodesulfobacteriota</taxon>
        <taxon>Desulfarculia</taxon>
        <taxon>Desulfarculales</taxon>
        <taxon>Desulfarculaceae</taxon>
        <taxon>Desulfarculus</taxon>
    </lineage>
</organism>
<dbReference type="SUPFAM" id="SSF103501">
    <property type="entry name" value="Respiratory nitrate reductase 1 gamma chain"/>
    <property type="match status" value="1"/>
</dbReference>
<evidence type="ECO:0000313" key="10">
    <source>
        <dbReference type="EMBL" id="ADK83936.1"/>
    </source>
</evidence>
<proteinExistence type="predicted"/>
<dbReference type="HOGENOM" id="CLU_067516_0_0_7"/>
<dbReference type="InterPro" id="IPR023234">
    <property type="entry name" value="NarG-like_domain"/>
</dbReference>
<evidence type="ECO:0000256" key="3">
    <source>
        <dbReference type="ARBA" id="ARBA00022692"/>
    </source>
</evidence>
<dbReference type="RefSeq" id="WP_013257391.1">
    <property type="nucleotide sequence ID" value="NC_014365.1"/>
</dbReference>
<sequence length="355" mass="40006">MNVIISLLAVIVLGVIAYVGVEGAGLRVLFGVIIPYAAVLTFFVGMVYRVIDWAKSPVPFRIPTTAGQEKSMPWIKPQPIENPSTRGGAIVRMILEVALFRSLFRNMKLDFRQGPKVRYSSEKFLWLFAILFHYSFLVTLLRHLRFFTDPIPAWVVGLESIDSMFKVEVMTPVIEIGLPALLLSGLVLGGMATLLLVRRLWIPQVRYISLPADYFPLWLIIGIAITGILMRYVIRVDVVGIKELTMGLATLSPALPDGVSGWFFVHLFLVSVLFAYFPFSKLTHMAGVFLSPTRNLVNNSRAVRHVNPWMTEPVKYHTYAAYEDDFRELMVEAGLPVDKELEPEDESADDKGEKE</sequence>
<evidence type="ECO:0000256" key="5">
    <source>
        <dbReference type="ARBA" id="ARBA00023002"/>
    </source>
</evidence>
<dbReference type="GO" id="GO:0016491">
    <property type="term" value="F:oxidoreductase activity"/>
    <property type="evidence" value="ECO:0007669"/>
    <property type="project" value="UniProtKB-KW"/>
</dbReference>
<dbReference type="AlphaFoldDB" id="E1QEF0"/>
<keyword evidence="4 8" id="KW-1133">Transmembrane helix</keyword>
<feature type="transmembrane region" description="Helical" evidence="8">
    <location>
        <begin position="176"/>
        <end position="197"/>
    </location>
</feature>
<evidence type="ECO:0000259" key="9">
    <source>
        <dbReference type="Pfam" id="PF02665"/>
    </source>
</evidence>
<keyword evidence="2" id="KW-1003">Cell membrane</keyword>
<dbReference type="KEGG" id="dbr:Deba_0564"/>
<evidence type="ECO:0000256" key="7">
    <source>
        <dbReference type="SAM" id="MobiDB-lite"/>
    </source>
</evidence>
<feature type="region of interest" description="Disordered" evidence="7">
    <location>
        <begin position="335"/>
        <end position="355"/>
    </location>
</feature>
<evidence type="ECO:0000256" key="8">
    <source>
        <dbReference type="SAM" id="Phobius"/>
    </source>
</evidence>
<keyword evidence="3 8" id="KW-0812">Transmembrane</keyword>
<evidence type="ECO:0000313" key="11">
    <source>
        <dbReference type="Proteomes" id="UP000009047"/>
    </source>
</evidence>
<feature type="transmembrane region" description="Helical" evidence="8">
    <location>
        <begin position="27"/>
        <end position="51"/>
    </location>
</feature>
<accession>E1QEF0</accession>
<evidence type="ECO:0000256" key="4">
    <source>
        <dbReference type="ARBA" id="ARBA00022989"/>
    </source>
</evidence>
<keyword evidence="5" id="KW-0560">Oxidoreductase</keyword>
<evidence type="ECO:0000256" key="2">
    <source>
        <dbReference type="ARBA" id="ARBA00022475"/>
    </source>
</evidence>
<dbReference type="STRING" id="644282.Deba_0564"/>